<keyword evidence="2" id="KW-0378">Hydrolase</keyword>
<dbReference type="InterPro" id="IPR041492">
    <property type="entry name" value="HAD_2"/>
</dbReference>
<evidence type="ECO:0000256" key="1">
    <source>
        <dbReference type="ARBA" id="ARBA00022723"/>
    </source>
</evidence>
<dbReference type="AlphaFoldDB" id="A0A023DHK2"/>
<dbReference type="SUPFAM" id="SSF56784">
    <property type="entry name" value="HAD-like"/>
    <property type="match status" value="1"/>
</dbReference>
<gene>
    <name evidence="4" type="ORF">GCA01S_044_00480</name>
</gene>
<evidence type="ECO:0000313" key="4">
    <source>
        <dbReference type="EMBL" id="GAJ40461.1"/>
    </source>
</evidence>
<dbReference type="InterPro" id="IPR036412">
    <property type="entry name" value="HAD-like_sf"/>
</dbReference>
<keyword evidence="5" id="KW-1185">Reference proteome</keyword>
<dbReference type="Proteomes" id="UP000023561">
    <property type="component" value="Unassembled WGS sequence"/>
</dbReference>
<evidence type="ECO:0000256" key="3">
    <source>
        <dbReference type="ARBA" id="ARBA00022842"/>
    </source>
</evidence>
<dbReference type="Gene3D" id="1.10.150.520">
    <property type="match status" value="1"/>
</dbReference>
<evidence type="ECO:0000313" key="5">
    <source>
        <dbReference type="Proteomes" id="UP000023561"/>
    </source>
</evidence>
<dbReference type="PANTHER" id="PTHR46470">
    <property type="entry name" value="N-ACYLNEURAMINATE-9-PHOSPHATASE"/>
    <property type="match status" value="1"/>
</dbReference>
<dbReference type="GO" id="GO:0046872">
    <property type="term" value="F:metal ion binding"/>
    <property type="evidence" value="ECO:0007669"/>
    <property type="project" value="UniProtKB-KW"/>
</dbReference>
<dbReference type="InterPro" id="IPR051400">
    <property type="entry name" value="HAD-like_hydrolase"/>
</dbReference>
<name>A0A023DHK2_9BACL</name>
<accession>A0A023DHK2</accession>
<dbReference type="GO" id="GO:0016791">
    <property type="term" value="F:phosphatase activity"/>
    <property type="evidence" value="ECO:0007669"/>
    <property type="project" value="TreeGrafter"/>
</dbReference>
<comment type="caution">
    <text evidence="4">The sequence shown here is derived from an EMBL/GenBank/DDBJ whole genome shotgun (WGS) entry which is preliminary data.</text>
</comment>
<dbReference type="InterPro" id="IPR023214">
    <property type="entry name" value="HAD_sf"/>
</dbReference>
<organism evidence="4 5">
    <name type="scientific">Parageobacillus caldoxylosilyticus NBRC 107762</name>
    <dbReference type="NCBI Taxonomy" id="1220594"/>
    <lineage>
        <taxon>Bacteria</taxon>
        <taxon>Bacillati</taxon>
        <taxon>Bacillota</taxon>
        <taxon>Bacilli</taxon>
        <taxon>Bacillales</taxon>
        <taxon>Anoxybacillaceae</taxon>
        <taxon>Saccharococcus</taxon>
    </lineage>
</organism>
<keyword evidence="1" id="KW-0479">Metal-binding</keyword>
<dbReference type="EMBL" id="BAWO01000044">
    <property type="protein sequence ID" value="GAJ40461.1"/>
    <property type="molecule type" value="Genomic_DNA"/>
</dbReference>
<sequence length="153" mass="18567">MVKAVMFDLDGTLLNRDDSIQKFIKYQYKRLQHWLSHISKEWYIARFIELDDRGYVWKDTVYQQIVKEFEIHGLTWEDLLEDYLKHFHQSCVPFPNLMWMLEELKRKSLKLGIITNGKGPFQMHSIFKLIYRFFGTIFIERRILSEKAGLRCI</sequence>
<reference evidence="4 5" key="1">
    <citation type="submission" date="2014-04" db="EMBL/GenBank/DDBJ databases">
        <title>Whole genome shotgun sequence of Geobacillus caldoxylosilyticus NBRC 107762.</title>
        <authorList>
            <person name="Hosoyama A."/>
            <person name="Hosoyama Y."/>
            <person name="Katano-Makiyama Y."/>
            <person name="Tsuchikane K."/>
            <person name="Ohji S."/>
            <person name="Ichikawa N."/>
            <person name="Yamazoe A."/>
            <person name="Fujita N."/>
        </authorList>
    </citation>
    <scope>NUCLEOTIDE SEQUENCE [LARGE SCALE GENOMIC DNA]</scope>
    <source>
        <strain evidence="4 5">NBRC 107762</strain>
    </source>
</reference>
<dbReference type="Gene3D" id="3.40.50.1000">
    <property type="entry name" value="HAD superfamily/HAD-like"/>
    <property type="match status" value="1"/>
</dbReference>
<keyword evidence="3" id="KW-0460">Magnesium</keyword>
<evidence type="ECO:0008006" key="6">
    <source>
        <dbReference type="Google" id="ProtNLM"/>
    </source>
</evidence>
<dbReference type="PANTHER" id="PTHR46470:SF2">
    <property type="entry name" value="GLYCERALDEHYDE 3-PHOSPHATE PHOSPHATASE"/>
    <property type="match status" value="1"/>
</dbReference>
<dbReference type="PROSITE" id="PS01228">
    <property type="entry name" value="COF_1"/>
    <property type="match status" value="1"/>
</dbReference>
<evidence type="ECO:0000256" key="2">
    <source>
        <dbReference type="ARBA" id="ARBA00022801"/>
    </source>
</evidence>
<proteinExistence type="predicted"/>
<protein>
    <recommendedName>
        <fullName evidence="6">Hydrolase</fullName>
    </recommendedName>
</protein>
<dbReference type="Pfam" id="PF13419">
    <property type="entry name" value="HAD_2"/>
    <property type="match status" value="1"/>
</dbReference>